<dbReference type="EMBL" id="JBEGDP010000031">
    <property type="protein sequence ID" value="MEQ7849197.1"/>
    <property type="molecule type" value="Genomic_DNA"/>
</dbReference>
<feature type="compositionally biased region" description="Low complexity" evidence="1">
    <location>
        <begin position="123"/>
        <end position="139"/>
    </location>
</feature>
<feature type="region of interest" description="Disordered" evidence="1">
    <location>
        <begin position="90"/>
        <end position="154"/>
    </location>
</feature>
<evidence type="ECO:0000259" key="2">
    <source>
        <dbReference type="PROSITE" id="PS50830"/>
    </source>
</evidence>
<dbReference type="InterPro" id="IPR035437">
    <property type="entry name" value="SNase_OB-fold_sf"/>
</dbReference>
<dbReference type="RefSeq" id="WP_349805503.1">
    <property type="nucleotide sequence ID" value="NZ_JBEGDP010000031.1"/>
</dbReference>
<comment type="caution">
    <text evidence="3">The sequence shown here is derived from an EMBL/GenBank/DDBJ whole genome shotgun (WGS) entry which is preliminary data.</text>
</comment>
<dbReference type="Pfam" id="PF10708">
    <property type="entry name" value="DUF2510"/>
    <property type="match status" value="1"/>
</dbReference>
<feature type="region of interest" description="Disordered" evidence="1">
    <location>
        <begin position="33"/>
        <end position="61"/>
    </location>
</feature>
<dbReference type="InterPro" id="IPR018929">
    <property type="entry name" value="DUF2510"/>
</dbReference>
<gene>
    <name evidence="3" type="ORF">V6R90_18125</name>
</gene>
<dbReference type="SUPFAM" id="SSF50199">
    <property type="entry name" value="Staphylococcal nuclease"/>
    <property type="match status" value="1"/>
</dbReference>
<feature type="domain" description="TNase-like" evidence="2">
    <location>
        <begin position="151"/>
        <end position="272"/>
    </location>
</feature>
<evidence type="ECO:0000313" key="3">
    <source>
        <dbReference type="EMBL" id="MEQ7849197.1"/>
    </source>
</evidence>
<reference evidence="3 4" key="1">
    <citation type="submission" date="2024-02" db="EMBL/GenBank/DDBJ databases">
        <title>Full genome sequence of Nocardioides kribbensis.</title>
        <authorList>
            <person name="Poletto B.L."/>
            <person name="Silva G."/>
            <person name="Galante D."/>
            <person name="Campos K.R."/>
            <person name="Santos M.B.N."/>
            <person name="Sacchi C.T."/>
        </authorList>
    </citation>
    <scope>NUCLEOTIDE SEQUENCE [LARGE SCALE GENOMIC DNA]</scope>
    <source>
        <strain evidence="3 4">O4R</strain>
    </source>
</reference>
<dbReference type="SMART" id="SM00318">
    <property type="entry name" value="SNc"/>
    <property type="match status" value="1"/>
</dbReference>
<feature type="compositionally biased region" description="Pro residues" evidence="1">
    <location>
        <begin position="45"/>
        <end position="58"/>
    </location>
</feature>
<name>A0ABV1P358_9ACTN</name>
<dbReference type="Pfam" id="PF00565">
    <property type="entry name" value="SNase"/>
    <property type="match status" value="1"/>
</dbReference>
<accession>A0ABV1P358</accession>
<dbReference type="Gene3D" id="2.40.50.90">
    <property type="match status" value="1"/>
</dbReference>
<evidence type="ECO:0000256" key="1">
    <source>
        <dbReference type="SAM" id="MobiDB-lite"/>
    </source>
</evidence>
<feature type="region of interest" description="Disordered" evidence="1">
    <location>
        <begin position="1"/>
        <end position="20"/>
    </location>
</feature>
<protein>
    <submittedName>
        <fullName evidence="3">DUF2510 domain-containing protein</fullName>
    </submittedName>
</protein>
<dbReference type="InterPro" id="IPR016071">
    <property type="entry name" value="Staphylococal_nuclease_OB-fold"/>
</dbReference>
<dbReference type="Proteomes" id="UP001482520">
    <property type="component" value="Unassembled WGS sequence"/>
</dbReference>
<dbReference type="PROSITE" id="PS50830">
    <property type="entry name" value="TNASE_3"/>
    <property type="match status" value="1"/>
</dbReference>
<feature type="region of interest" description="Disordered" evidence="1">
    <location>
        <begin position="315"/>
        <end position="335"/>
    </location>
</feature>
<keyword evidence="4" id="KW-1185">Reference proteome</keyword>
<proteinExistence type="predicted"/>
<organism evidence="3 4">
    <name type="scientific">Nocardioides kribbensis</name>
    <dbReference type="NCBI Taxonomy" id="305517"/>
    <lineage>
        <taxon>Bacteria</taxon>
        <taxon>Bacillati</taxon>
        <taxon>Actinomycetota</taxon>
        <taxon>Actinomycetes</taxon>
        <taxon>Propionibacteriales</taxon>
        <taxon>Nocardioidaceae</taxon>
        <taxon>Nocardioides</taxon>
    </lineage>
</organism>
<evidence type="ECO:0000313" key="4">
    <source>
        <dbReference type="Proteomes" id="UP001482520"/>
    </source>
</evidence>
<sequence>MSTPGPGWHQDPGRPAGHLRYWDGRCWTEAVATPPSAAAGRPVPYAAPQPRPAPPGAPRGPVRWAAQHRRLTAAAAVVALVALAGAVGAEDDRPVETTSADPVATAPGRADPPASAPGATPSDAVEPAADAGADPAATGAGSGRATPAQRPPRTYLVTRIIDGDTLELGNDTTVRLVGVDTPEVGECGSERATALLDRLVLGERVVLRRSDEDRDRYGRLLRYVDLTSGPRPDAGMRLIDAGLAVARYDSRDGYGAHPRERSYVAADRAARDLTCRTPSAVRAPAAAPASCAAGYSPCLPLFPPDVDCADVDGPVRVTGPDPHGLDADGDGTACE</sequence>